<reference evidence="1 2" key="1">
    <citation type="submission" date="2017-06" db="EMBL/GenBank/DDBJ databases">
        <title>Sequencing and comparative analysis of myxobacterial genomes.</title>
        <authorList>
            <person name="Rupp O."/>
            <person name="Goesmann A."/>
            <person name="Sogaard-Andersen L."/>
        </authorList>
    </citation>
    <scope>NUCLEOTIDE SEQUENCE [LARGE SCALE GENOMIC DNA]</scope>
    <source>
        <strain evidence="1 2">DSM 52655</strain>
    </source>
</reference>
<dbReference type="KEGG" id="cfus:CYFUS_006858"/>
<evidence type="ECO:0000313" key="2">
    <source>
        <dbReference type="Proteomes" id="UP000217257"/>
    </source>
</evidence>
<protein>
    <recommendedName>
        <fullName evidence="3">Transposase IS200-like domain-containing protein</fullName>
    </recommendedName>
</protein>
<dbReference type="AlphaFoldDB" id="A0A250JD31"/>
<evidence type="ECO:0000313" key="1">
    <source>
        <dbReference type="EMBL" id="ATB41392.1"/>
    </source>
</evidence>
<sequence length="150" mass="15924">MVGGVLARAVQQSAGTIRPYAFTFASNHFHLLVWARGAALAGFMRYVLAHGVKERLMERSAEWPGLTCLPQLLGPARRVFSRGGGAVESGGFPGLLHWLHGVAAQALASGLHGHTLWWRTTEAGNDDSVDIIQGLPDGVAFADLLAGRVG</sequence>
<accession>A0A250JD31</accession>
<organism evidence="1 2">
    <name type="scientific">Cystobacter fuscus</name>
    <dbReference type="NCBI Taxonomy" id="43"/>
    <lineage>
        <taxon>Bacteria</taxon>
        <taxon>Pseudomonadati</taxon>
        <taxon>Myxococcota</taxon>
        <taxon>Myxococcia</taxon>
        <taxon>Myxococcales</taxon>
        <taxon>Cystobacterineae</taxon>
        <taxon>Archangiaceae</taxon>
        <taxon>Cystobacter</taxon>
    </lineage>
</organism>
<proteinExistence type="predicted"/>
<dbReference type="Proteomes" id="UP000217257">
    <property type="component" value="Chromosome"/>
</dbReference>
<gene>
    <name evidence="1" type="ORF">CYFUS_006858</name>
</gene>
<dbReference type="EMBL" id="CP022098">
    <property type="protein sequence ID" value="ATB41392.1"/>
    <property type="molecule type" value="Genomic_DNA"/>
</dbReference>
<evidence type="ECO:0008006" key="3">
    <source>
        <dbReference type="Google" id="ProtNLM"/>
    </source>
</evidence>
<name>A0A250JD31_9BACT</name>